<dbReference type="PANTHER" id="PTHR44688">
    <property type="entry name" value="DNA-BINDING TRANSCRIPTIONAL ACTIVATOR DEVR_DOSR"/>
    <property type="match status" value="1"/>
</dbReference>
<feature type="domain" description="HTH luxR-type" evidence="4">
    <location>
        <begin position="289"/>
        <end position="354"/>
    </location>
</feature>
<dbReference type="SUPFAM" id="SSF48452">
    <property type="entry name" value="TPR-like"/>
    <property type="match status" value="1"/>
</dbReference>
<dbReference type="SUPFAM" id="SSF46894">
    <property type="entry name" value="C-terminal effector domain of the bipartite response regulators"/>
    <property type="match status" value="1"/>
</dbReference>
<dbReference type="InterPro" id="IPR000792">
    <property type="entry name" value="Tscrpt_reg_LuxR_C"/>
</dbReference>
<dbReference type="InterPro" id="IPR016032">
    <property type="entry name" value="Sig_transdc_resp-reg_C-effctor"/>
</dbReference>
<evidence type="ECO:0000259" key="4">
    <source>
        <dbReference type="PROSITE" id="PS50043"/>
    </source>
</evidence>
<comment type="caution">
    <text evidence="5">The sequence shown here is derived from an EMBL/GenBank/DDBJ whole genome shotgun (WGS) entry which is preliminary data.</text>
</comment>
<protein>
    <submittedName>
        <fullName evidence="5">LuxR C-terminal-related transcriptional regulator</fullName>
    </submittedName>
</protein>
<dbReference type="InterPro" id="IPR036388">
    <property type="entry name" value="WH-like_DNA-bd_sf"/>
</dbReference>
<dbReference type="Gene3D" id="1.10.10.10">
    <property type="entry name" value="Winged helix-like DNA-binding domain superfamily/Winged helix DNA-binding domain"/>
    <property type="match status" value="1"/>
</dbReference>
<proteinExistence type="predicted"/>
<dbReference type="EMBL" id="JAWMAJ010000030">
    <property type="protein sequence ID" value="MDV7216627.1"/>
    <property type="molecule type" value="Genomic_DNA"/>
</dbReference>
<dbReference type="Gene3D" id="1.25.40.10">
    <property type="entry name" value="Tetratricopeptide repeat domain"/>
    <property type="match status" value="1"/>
</dbReference>
<evidence type="ECO:0000256" key="3">
    <source>
        <dbReference type="ARBA" id="ARBA00023163"/>
    </source>
</evidence>
<sequence length="356" mass="37905">MAVAPLDRLPACREALRRVVRHGREGGAVTSAIEALFLLAQDAFDTGRWDEARQLSDEGLELCRTHGYDFLSWSGRLTGALLAAARGDFEVAADTARDMDAWAAPRRVGIVNSYASHVRSLTALGRGEFDTAFRNASAVSPAGTFAPYAPHALLVFHDLVEAAVHTGRDAEARAHLAAARGHHLDRLSPRLRLIVLAGEALTAPGTSAGSAESALDAAIKDPSTGQHPFDLARVQLGHGSHLRRLKRIAEARRHLDAAAEIFRGLGATPWTARADRELRATGITVSTTADSGLAALTPQQRQIAQLAAAGHTNKEIAARLFLSPRTVAAHLYQVFPKLGITSRAALRDALGSGTSE</sequence>
<dbReference type="PROSITE" id="PS50043">
    <property type="entry name" value="HTH_LUXR_2"/>
    <property type="match status" value="1"/>
</dbReference>
<dbReference type="InterPro" id="IPR011990">
    <property type="entry name" value="TPR-like_helical_dom_sf"/>
</dbReference>
<reference evidence="5 6" key="1">
    <citation type="submission" date="2023-10" db="EMBL/GenBank/DDBJ databases">
        <title>Characterization of rhizosphere-enriched actinobacteria from wheat plants lab-grown on chernevaya soil.</title>
        <authorList>
            <person name="Tikhonova E.N."/>
            <person name="Konopkin A."/>
            <person name="Kravchenko I.K."/>
        </authorList>
    </citation>
    <scope>NUCLEOTIDE SEQUENCE [LARGE SCALE GENOMIC DNA]</scope>
    <source>
        <strain evidence="5 6">RR29</strain>
    </source>
</reference>
<evidence type="ECO:0000313" key="6">
    <source>
        <dbReference type="Proteomes" id="UP001187346"/>
    </source>
</evidence>
<organism evidence="5 6">
    <name type="scientific">Streptomyces prunicolor</name>
    <dbReference type="NCBI Taxonomy" id="67348"/>
    <lineage>
        <taxon>Bacteria</taxon>
        <taxon>Bacillati</taxon>
        <taxon>Actinomycetota</taxon>
        <taxon>Actinomycetes</taxon>
        <taxon>Kitasatosporales</taxon>
        <taxon>Streptomycetaceae</taxon>
        <taxon>Streptomyces</taxon>
    </lineage>
</organism>
<gene>
    <name evidence="5" type="ORF">R5A26_11765</name>
</gene>
<dbReference type="PRINTS" id="PR00038">
    <property type="entry name" value="HTHLUXR"/>
</dbReference>
<keyword evidence="3" id="KW-0804">Transcription</keyword>
<evidence type="ECO:0000256" key="1">
    <source>
        <dbReference type="ARBA" id="ARBA00023015"/>
    </source>
</evidence>
<keyword evidence="1" id="KW-0805">Transcription regulation</keyword>
<dbReference type="PANTHER" id="PTHR44688:SF16">
    <property type="entry name" value="DNA-BINDING TRANSCRIPTIONAL ACTIVATOR DEVR_DOSR"/>
    <property type="match status" value="1"/>
</dbReference>
<dbReference type="RefSeq" id="WP_317771172.1">
    <property type="nucleotide sequence ID" value="NZ_JAWMAJ010000030.1"/>
</dbReference>
<dbReference type="Pfam" id="PF00196">
    <property type="entry name" value="GerE"/>
    <property type="match status" value="1"/>
</dbReference>
<dbReference type="SMART" id="SM00421">
    <property type="entry name" value="HTH_LUXR"/>
    <property type="match status" value="1"/>
</dbReference>
<keyword evidence="2" id="KW-0238">DNA-binding</keyword>
<dbReference type="CDD" id="cd06170">
    <property type="entry name" value="LuxR_C_like"/>
    <property type="match status" value="1"/>
</dbReference>
<name>A0ABU4F7Q3_9ACTN</name>
<dbReference type="Proteomes" id="UP001187346">
    <property type="component" value="Unassembled WGS sequence"/>
</dbReference>
<accession>A0ABU4F7Q3</accession>
<keyword evidence="6" id="KW-1185">Reference proteome</keyword>
<evidence type="ECO:0000256" key="2">
    <source>
        <dbReference type="ARBA" id="ARBA00023125"/>
    </source>
</evidence>
<evidence type="ECO:0000313" key="5">
    <source>
        <dbReference type="EMBL" id="MDV7216627.1"/>
    </source>
</evidence>